<comment type="caution">
    <text evidence="1">The sequence shown here is derived from an EMBL/GenBank/DDBJ whole genome shotgun (WGS) entry which is preliminary data.</text>
</comment>
<dbReference type="SUPFAM" id="SSF50965">
    <property type="entry name" value="Galactose oxidase, central domain"/>
    <property type="match status" value="1"/>
</dbReference>
<keyword evidence="2" id="KW-1185">Reference proteome</keyword>
<dbReference type="AlphaFoldDB" id="A0AAU9J941"/>
<evidence type="ECO:0000313" key="2">
    <source>
        <dbReference type="Proteomes" id="UP001162131"/>
    </source>
</evidence>
<protein>
    <submittedName>
        <fullName evidence="1">Uncharacterized protein</fullName>
    </submittedName>
</protein>
<dbReference type="Gene3D" id="2.120.10.80">
    <property type="entry name" value="Kelch-type beta propeller"/>
    <property type="match status" value="1"/>
</dbReference>
<dbReference type="InterPro" id="IPR015915">
    <property type="entry name" value="Kelch-typ_b-propeller"/>
</dbReference>
<sequence>MKILENLLPYNQESEIETSKICWFYDETSDLIELDLETFEKTLHRLIIPENNIDERICICQLPGNKLFCYGNTIGWADFSGITFIFNENYEVQVLPTGTPSLGCCGTYYKDCVYVFGGEFAERFNIDKWRWEKLIKLPSRTRWYSSTFLNDILLVTGYDWDKIFALDLFTLSFSSCPISLLWYETKFLCNFEDSAYLIDYPGKIFESGKNDPFNWNLIGNFAGSEQGGIIGRKALYNKAWYFLTGDSEIIKFDLEEKKIIRINLPLTY</sequence>
<evidence type="ECO:0000313" key="1">
    <source>
        <dbReference type="EMBL" id="CAG9321775.1"/>
    </source>
</evidence>
<accession>A0AAU9J941</accession>
<proteinExistence type="predicted"/>
<name>A0AAU9J941_9CILI</name>
<dbReference type="Proteomes" id="UP001162131">
    <property type="component" value="Unassembled WGS sequence"/>
</dbReference>
<reference evidence="1" key="1">
    <citation type="submission" date="2021-09" db="EMBL/GenBank/DDBJ databases">
        <authorList>
            <consortium name="AG Swart"/>
            <person name="Singh M."/>
            <person name="Singh A."/>
            <person name="Seah K."/>
            <person name="Emmerich C."/>
        </authorList>
    </citation>
    <scope>NUCLEOTIDE SEQUENCE</scope>
    <source>
        <strain evidence="1">ATCC30299</strain>
    </source>
</reference>
<organism evidence="1 2">
    <name type="scientific">Blepharisma stoltei</name>
    <dbReference type="NCBI Taxonomy" id="1481888"/>
    <lineage>
        <taxon>Eukaryota</taxon>
        <taxon>Sar</taxon>
        <taxon>Alveolata</taxon>
        <taxon>Ciliophora</taxon>
        <taxon>Postciliodesmatophora</taxon>
        <taxon>Heterotrichea</taxon>
        <taxon>Heterotrichida</taxon>
        <taxon>Blepharismidae</taxon>
        <taxon>Blepharisma</taxon>
    </lineage>
</organism>
<gene>
    <name evidence="1" type="ORF">BSTOLATCC_MIC29684</name>
</gene>
<dbReference type="InterPro" id="IPR011043">
    <property type="entry name" value="Gal_Oxase/kelch_b-propeller"/>
</dbReference>
<dbReference type="EMBL" id="CAJZBQ010000029">
    <property type="protein sequence ID" value="CAG9321775.1"/>
    <property type="molecule type" value="Genomic_DNA"/>
</dbReference>